<dbReference type="SUPFAM" id="SSF51126">
    <property type="entry name" value="Pectin lyase-like"/>
    <property type="match status" value="1"/>
</dbReference>
<comment type="caution">
    <text evidence="4">The sequence shown here is derived from an EMBL/GenBank/DDBJ whole genome shotgun (WGS) entry which is preliminary data.</text>
</comment>
<gene>
    <name evidence="4" type="ORF">FOA19_21895</name>
</gene>
<dbReference type="Proteomes" id="UP000324133">
    <property type="component" value="Unassembled WGS sequence"/>
</dbReference>
<dbReference type="PROSITE" id="PS51257">
    <property type="entry name" value="PROKAR_LIPOPROTEIN"/>
    <property type="match status" value="1"/>
</dbReference>
<evidence type="ECO:0000259" key="3">
    <source>
        <dbReference type="Pfam" id="PF17161"/>
    </source>
</evidence>
<dbReference type="RefSeq" id="WP_149092970.1">
    <property type="nucleotide sequence ID" value="NZ_VKKY01000003.1"/>
</dbReference>
<dbReference type="Pfam" id="PF16318">
    <property type="entry name" value="DUF4957"/>
    <property type="match status" value="1"/>
</dbReference>
<name>A0A5B6TDH1_9BACT</name>
<evidence type="ECO:0000313" key="4">
    <source>
        <dbReference type="EMBL" id="KAA3437029.1"/>
    </source>
</evidence>
<dbReference type="InterPro" id="IPR013783">
    <property type="entry name" value="Ig-like_fold"/>
</dbReference>
<accession>A0A5B6TDH1</accession>
<dbReference type="Gene3D" id="2.60.40.10">
    <property type="entry name" value="Immunoglobulins"/>
    <property type="match status" value="1"/>
</dbReference>
<evidence type="ECO:0000256" key="1">
    <source>
        <dbReference type="SAM" id="SignalP"/>
    </source>
</evidence>
<evidence type="ECO:0000259" key="2">
    <source>
        <dbReference type="Pfam" id="PF16318"/>
    </source>
</evidence>
<feature type="chain" id="PRO_5022779895" evidence="1">
    <location>
        <begin position="26"/>
        <end position="537"/>
    </location>
</feature>
<dbReference type="EMBL" id="VKKY01000003">
    <property type="protein sequence ID" value="KAA3437029.1"/>
    <property type="molecule type" value="Genomic_DNA"/>
</dbReference>
<dbReference type="InterPro" id="IPR033427">
    <property type="entry name" value="DUF5123"/>
</dbReference>
<sequence length="537" mass="57313">MKKFGSTLSLWFAAMLLLVVGGLSACNPDDEEEQNDLSRMFMPTGVIGSTTAETQVRLSWKPALYATGTVTYTVEVAADTLFATPVIFTGVTDTASIVLTDDQIPAKQKFFARVKTNGQENTPESKWLVSNGFSIRGVQAFTNVPVNSADVTDRAVRLLFTARPGITRIVVTPAGGTAQEIALSQADLAAGFYIVDNLTSGATYTAEIFAGTKSYGVTTFQTKEPLAGVLVDLRGFVDRPSVLQDTLTQIPNGSTVILKRGVTYTIASEVVLDKSVTITSGSDLTVPGWASIYFTSNFNIATGSNIDHITFKDVILTGSDATAKYVFNINKASTIGSVTFDNVKASMFRSVLRLQSQPTTITNFTITNSVIDSIGSFGVVNVDVATSQIQNIVISNSTISKAEKVIVSRNNSTSVLIENVTVNESPIINQYLVDYSTSGSNEVTNGIKIRNTILGIGKAGNQSVKGVRASTSTLVEAVNSFSTSDYVLAATNNFAIPGLTAYSATSLNLWQDPKNGDFHFKDAAFPGKASAGDPRWR</sequence>
<dbReference type="OrthoDB" id="691503at2"/>
<protein>
    <submittedName>
        <fullName evidence="4">DUF5123 domain-containing protein</fullName>
    </submittedName>
</protein>
<dbReference type="InterPro" id="IPR011050">
    <property type="entry name" value="Pectin_lyase_fold/virulence"/>
</dbReference>
<keyword evidence="1" id="KW-0732">Signal</keyword>
<dbReference type="Pfam" id="PF17161">
    <property type="entry name" value="DUF5123"/>
    <property type="match status" value="1"/>
</dbReference>
<reference evidence="4 5" key="1">
    <citation type="submission" date="2019-07" db="EMBL/GenBank/DDBJ databases">
        <title>Rufibacter sp. nov., isolated from lake sediment.</title>
        <authorList>
            <person name="Qu J.-H."/>
        </authorList>
    </citation>
    <scope>NUCLEOTIDE SEQUENCE [LARGE SCALE GENOMIC DNA]</scope>
    <source>
        <strain evidence="4 5">NBS58-1</strain>
    </source>
</reference>
<organism evidence="4 5">
    <name type="scientific">Rufibacter hautae</name>
    <dbReference type="NCBI Taxonomy" id="2595005"/>
    <lineage>
        <taxon>Bacteria</taxon>
        <taxon>Pseudomonadati</taxon>
        <taxon>Bacteroidota</taxon>
        <taxon>Cytophagia</taxon>
        <taxon>Cytophagales</taxon>
        <taxon>Hymenobacteraceae</taxon>
        <taxon>Rufibacter</taxon>
    </lineage>
</organism>
<dbReference type="Gene3D" id="2.160.20.10">
    <property type="entry name" value="Single-stranded right-handed beta-helix, Pectin lyase-like"/>
    <property type="match status" value="1"/>
</dbReference>
<dbReference type="InterPro" id="IPR032530">
    <property type="entry name" value="DUF4957"/>
</dbReference>
<proteinExistence type="predicted"/>
<feature type="domain" description="DUF5123" evidence="3">
    <location>
        <begin position="416"/>
        <end position="536"/>
    </location>
</feature>
<feature type="signal peptide" evidence="1">
    <location>
        <begin position="1"/>
        <end position="25"/>
    </location>
</feature>
<dbReference type="InterPro" id="IPR012334">
    <property type="entry name" value="Pectin_lyas_fold"/>
</dbReference>
<feature type="domain" description="DUF4957" evidence="2">
    <location>
        <begin position="263"/>
        <end position="400"/>
    </location>
</feature>
<dbReference type="AlphaFoldDB" id="A0A5B6TDH1"/>
<evidence type="ECO:0000313" key="5">
    <source>
        <dbReference type="Proteomes" id="UP000324133"/>
    </source>
</evidence>
<keyword evidence="5" id="KW-1185">Reference proteome</keyword>